<reference evidence="3 4" key="1">
    <citation type="submission" date="2023-01" db="EMBL/GenBank/DDBJ databases">
        <title>Cultivation and genomic characterization of new, ubiquitous marine nitrite-oxidizing bacteria from the Nitrospirales.</title>
        <authorList>
            <person name="Mueller A.J."/>
            <person name="Daebeler A."/>
            <person name="Herbold C.W."/>
            <person name="Kirkegaard R.H."/>
            <person name="Daims H."/>
        </authorList>
    </citation>
    <scope>NUCLEOTIDE SEQUENCE [LARGE SCALE GENOMIC DNA]</scope>
    <source>
        <strain evidence="3 4">VA</strain>
    </source>
</reference>
<proteinExistence type="predicted"/>
<dbReference type="InterPro" id="IPR000326">
    <property type="entry name" value="PAP2/HPO"/>
</dbReference>
<protein>
    <submittedName>
        <fullName evidence="3">Phosphatase PAP2 family protein</fullName>
    </submittedName>
</protein>
<gene>
    <name evidence="3" type="ORF">PP769_13065</name>
</gene>
<feature type="domain" description="Phosphatidic acid phosphatase type 2/haloperoxidase" evidence="2">
    <location>
        <begin position="57"/>
        <end position="165"/>
    </location>
</feature>
<dbReference type="SMART" id="SM00014">
    <property type="entry name" value="acidPPc"/>
    <property type="match status" value="1"/>
</dbReference>
<evidence type="ECO:0000259" key="2">
    <source>
        <dbReference type="SMART" id="SM00014"/>
    </source>
</evidence>
<dbReference type="Pfam" id="PF01569">
    <property type="entry name" value="PAP2"/>
    <property type="match status" value="1"/>
</dbReference>
<sequence>MNIDELWFASINGWAGRFAGLDWFMLQVSQESNLVIPGILLVGYWGWMKWGEARLAIPCLGVLIGLSDFLGGQLKVLIGRPRPCQVLEHIHELVGCGGAFSMPSNHALNSGTAISFLVMLYPALGWVLWPLLGLIGLSRVFLGAHYVTDVLVGVVLGALLGGGVGFLLKTRVFRRTPIVS</sequence>
<keyword evidence="4" id="KW-1185">Reference proteome</keyword>
<dbReference type="RefSeq" id="WP_312640798.1">
    <property type="nucleotide sequence ID" value="NZ_CP116967.1"/>
</dbReference>
<dbReference type="Gene3D" id="1.20.144.10">
    <property type="entry name" value="Phosphatidic acid phosphatase type 2/haloperoxidase"/>
    <property type="match status" value="1"/>
</dbReference>
<accession>A0AA96G7M5</accession>
<organism evidence="3 4">
    <name type="scientific">Candidatus Nitrospira allomarina</name>
    <dbReference type="NCBI Taxonomy" id="3020900"/>
    <lineage>
        <taxon>Bacteria</taxon>
        <taxon>Pseudomonadati</taxon>
        <taxon>Nitrospirota</taxon>
        <taxon>Nitrospiria</taxon>
        <taxon>Nitrospirales</taxon>
        <taxon>Nitrospiraceae</taxon>
        <taxon>Nitrospira</taxon>
    </lineage>
</organism>
<keyword evidence="1" id="KW-0812">Transmembrane</keyword>
<feature type="transmembrane region" description="Helical" evidence="1">
    <location>
        <begin position="32"/>
        <end position="47"/>
    </location>
</feature>
<dbReference type="PANTHER" id="PTHR14969">
    <property type="entry name" value="SPHINGOSINE-1-PHOSPHATE PHOSPHOHYDROLASE"/>
    <property type="match status" value="1"/>
</dbReference>
<dbReference type="KEGG" id="nall:PP769_13065"/>
<dbReference type="SUPFAM" id="SSF48317">
    <property type="entry name" value="Acid phosphatase/Vanadium-dependent haloperoxidase"/>
    <property type="match status" value="1"/>
</dbReference>
<dbReference type="EMBL" id="CP116967">
    <property type="protein sequence ID" value="WNM56904.1"/>
    <property type="molecule type" value="Genomic_DNA"/>
</dbReference>
<feature type="transmembrane region" description="Helical" evidence="1">
    <location>
        <begin position="144"/>
        <end position="168"/>
    </location>
</feature>
<evidence type="ECO:0000313" key="4">
    <source>
        <dbReference type="Proteomes" id="UP001302719"/>
    </source>
</evidence>
<dbReference type="PANTHER" id="PTHR14969:SF13">
    <property type="entry name" value="AT30094P"/>
    <property type="match status" value="1"/>
</dbReference>
<evidence type="ECO:0000256" key="1">
    <source>
        <dbReference type="SAM" id="Phobius"/>
    </source>
</evidence>
<name>A0AA96G7M5_9BACT</name>
<feature type="transmembrane region" description="Helical" evidence="1">
    <location>
        <begin position="112"/>
        <end position="132"/>
    </location>
</feature>
<dbReference type="AlphaFoldDB" id="A0AA96G7M5"/>
<evidence type="ECO:0000313" key="3">
    <source>
        <dbReference type="EMBL" id="WNM56904.1"/>
    </source>
</evidence>
<dbReference type="InterPro" id="IPR036938">
    <property type="entry name" value="PAP2/HPO_sf"/>
</dbReference>
<keyword evidence="1" id="KW-1133">Transmembrane helix</keyword>
<dbReference type="Proteomes" id="UP001302719">
    <property type="component" value="Chromosome"/>
</dbReference>
<keyword evidence="1" id="KW-0472">Membrane</keyword>